<feature type="transmembrane region" description="Helical" evidence="1">
    <location>
        <begin position="98"/>
        <end position="121"/>
    </location>
</feature>
<dbReference type="InterPro" id="IPR003474">
    <property type="entry name" value="Glcn_transporter"/>
</dbReference>
<evidence type="ECO:0000256" key="1">
    <source>
        <dbReference type="SAM" id="Phobius"/>
    </source>
</evidence>
<feature type="transmembrane region" description="Helical" evidence="1">
    <location>
        <begin position="325"/>
        <end position="347"/>
    </location>
</feature>
<feature type="transmembrane region" description="Helical" evidence="1">
    <location>
        <begin position="133"/>
        <end position="154"/>
    </location>
</feature>
<dbReference type="GO" id="GO:0015128">
    <property type="term" value="F:gluconate transmembrane transporter activity"/>
    <property type="evidence" value="ECO:0007669"/>
    <property type="project" value="InterPro"/>
</dbReference>
<keyword evidence="3" id="KW-1185">Reference proteome</keyword>
<feature type="transmembrane region" description="Helical" evidence="1">
    <location>
        <begin position="226"/>
        <end position="246"/>
    </location>
</feature>
<dbReference type="OrthoDB" id="9787129at2"/>
<feature type="transmembrane region" description="Helical" evidence="1">
    <location>
        <begin position="26"/>
        <end position="43"/>
    </location>
</feature>
<gene>
    <name evidence="2" type="ORF">CLV98_10260</name>
</gene>
<keyword evidence="1" id="KW-0812">Transmembrane</keyword>
<accession>A0A316AP21</accession>
<dbReference type="GO" id="GO:0005886">
    <property type="term" value="C:plasma membrane"/>
    <property type="evidence" value="ECO:0007669"/>
    <property type="project" value="TreeGrafter"/>
</dbReference>
<protein>
    <submittedName>
        <fullName evidence="2">GntP family gluconate:H+ symporter</fullName>
    </submittedName>
</protein>
<feature type="transmembrane region" description="Helical" evidence="1">
    <location>
        <begin position="293"/>
        <end position="313"/>
    </location>
</feature>
<keyword evidence="1" id="KW-0472">Membrane</keyword>
<evidence type="ECO:0000313" key="3">
    <source>
        <dbReference type="Proteomes" id="UP000245880"/>
    </source>
</evidence>
<dbReference type="Pfam" id="PF02447">
    <property type="entry name" value="GntP_permease"/>
    <property type="match status" value="1"/>
</dbReference>
<dbReference type="RefSeq" id="WP_109673134.1">
    <property type="nucleotide sequence ID" value="NZ_QGDT01000002.1"/>
</dbReference>
<organism evidence="2 3">
    <name type="scientific">Dyadobacter jejuensis</name>
    <dbReference type="NCBI Taxonomy" id="1082580"/>
    <lineage>
        <taxon>Bacteria</taxon>
        <taxon>Pseudomonadati</taxon>
        <taxon>Bacteroidota</taxon>
        <taxon>Cytophagia</taxon>
        <taxon>Cytophagales</taxon>
        <taxon>Spirosomataceae</taxon>
        <taxon>Dyadobacter</taxon>
    </lineage>
</organism>
<proteinExistence type="predicted"/>
<comment type="caution">
    <text evidence="2">The sequence shown here is derived from an EMBL/GenBank/DDBJ whole genome shotgun (WGS) entry which is preliminary data.</text>
</comment>
<dbReference type="PANTHER" id="PTHR30354">
    <property type="entry name" value="GNT FAMILY GLUCONATE TRANSPORTER"/>
    <property type="match status" value="1"/>
</dbReference>
<name>A0A316AP21_9BACT</name>
<evidence type="ECO:0000313" key="2">
    <source>
        <dbReference type="EMBL" id="PWJ59228.1"/>
    </source>
</evidence>
<feature type="transmembrane region" description="Helical" evidence="1">
    <location>
        <begin position="429"/>
        <end position="446"/>
    </location>
</feature>
<feature type="transmembrane region" description="Helical" evidence="1">
    <location>
        <begin position="174"/>
        <end position="195"/>
    </location>
</feature>
<feature type="transmembrane region" description="Helical" evidence="1">
    <location>
        <begin position="55"/>
        <end position="75"/>
    </location>
</feature>
<keyword evidence="1" id="KW-1133">Transmembrane helix</keyword>
<feature type="transmembrane region" description="Helical" evidence="1">
    <location>
        <begin position="252"/>
        <end position="272"/>
    </location>
</feature>
<dbReference type="Proteomes" id="UP000245880">
    <property type="component" value="Unassembled WGS sequence"/>
</dbReference>
<dbReference type="EMBL" id="QGDT01000002">
    <property type="protein sequence ID" value="PWJ59228.1"/>
    <property type="molecule type" value="Genomic_DNA"/>
</dbReference>
<dbReference type="PANTHER" id="PTHR30354:SF11">
    <property type="entry name" value="PERMEASE"/>
    <property type="match status" value="1"/>
</dbReference>
<sequence>MIIIIVFIAIAFIVLSSTVLRMHPLVGLILAALGVGIAAGLPVDKLAETIGKGFGDLMSKIGMMVILGCVIGSILDRSGAAVKVADVILKLFGARRPAFAMAVIGAVVGIPVFCDSGFIILHKLNRIVAERTGKSLGTIAMALSGGLFATHTLVPPTPGPISAAGNLGIPHSMGIIILLGLLVSIPNLFVSAWFAEKYGSRVVEGADQDLGAHSGEHPTLPPAWKAFMPIVLPIFLITLASIGHLLEFPPVVSQWLGFLGSPLVSFLIAIFFSYSLFSKDRSGAMIACFKDGISHCGTTLVLVGAGGAFGAVLKETELKYLVSDWLAHNEMSGLAMLLIAFVIAAFFKTAQGSTTTSMVLTTSILAPLLLSMGFVTPLQIGLMVMAVGSGSMTVSHSNDAWFWVVSQFTGITPSSTYRTHTLLTGLQGLVSLVVTLFLYFVLVGVLDL</sequence>
<reference evidence="2 3" key="1">
    <citation type="submission" date="2018-03" db="EMBL/GenBank/DDBJ databases">
        <title>Genomic Encyclopedia of Archaeal and Bacterial Type Strains, Phase II (KMG-II): from individual species to whole genera.</title>
        <authorList>
            <person name="Goeker M."/>
        </authorList>
    </citation>
    <scope>NUCLEOTIDE SEQUENCE [LARGE SCALE GENOMIC DNA]</scope>
    <source>
        <strain evidence="2 3">DSM 100346</strain>
    </source>
</reference>
<dbReference type="AlphaFoldDB" id="A0A316AP21"/>
<feature type="transmembrane region" description="Helical" evidence="1">
    <location>
        <begin position="359"/>
        <end position="380"/>
    </location>
</feature>